<dbReference type="PANTHER" id="PTHR12321:SF164">
    <property type="entry name" value="PHD FINGER PROTEIN ALFIN-LIKE"/>
    <property type="match status" value="1"/>
</dbReference>
<evidence type="ECO:0000259" key="2">
    <source>
        <dbReference type="Pfam" id="PF12165"/>
    </source>
</evidence>
<comment type="function">
    <text evidence="1">Histone-binding component that specifically recognizes H3 tails trimethylated on 'Lys-4' (H3K4me3), which mark transcription start sites of virtually all active genes.</text>
</comment>
<accession>A0A2G3A5T1</accession>
<comment type="caution">
    <text evidence="3">The sequence shown here is derived from an EMBL/GenBank/DDBJ whole genome shotgun (WGS) entry which is preliminary data.</text>
</comment>
<dbReference type="GO" id="GO:0000976">
    <property type="term" value="F:transcription cis-regulatory region binding"/>
    <property type="evidence" value="ECO:0000318"/>
    <property type="project" value="GO_Central"/>
</dbReference>
<evidence type="ECO:0000256" key="1">
    <source>
        <dbReference type="RuleBase" id="RU369089"/>
    </source>
</evidence>
<sequence>RCRKTYEKENLCLYGIPNETWEVNLSVEEVPLELPDPALGINFARDGIQEKDWLSLVAVHRDSWMLSVAVYFGARFGFCKSARTCKFPPLEDREKSMAFFAGLDFFGGGILTKEEIGGLVVVDGPSGDRAVGSGSGAAIGAIDAPLTVFKTNHYEYDHIGYTNFASPSECSACKCQDCRAKHDVVINVINALTASVKELTSKRGVIPSKRILFSSTPLEINAKRRKKLISKALSSIQKRKIATPLSMCCTKQYTMSKGEQHKPKKSNIYVF</sequence>
<dbReference type="InterPro" id="IPR045104">
    <property type="entry name" value="Alfin"/>
</dbReference>
<dbReference type="GO" id="GO:0042393">
    <property type="term" value="F:histone binding"/>
    <property type="evidence" value="ECO:0007669"/>
    <property type="project" value="UniProtKB-UniRule"/>
</dbReference>
<keyword evidence="1" id="KW-0863">Zinc-finger</keyword>
<dbReference type="AlphaFoldDB" id="A0A2G3A5T1"/>
<evidence type="ECO:0000313" key="3">
    <source>
        <dbReference type="EMBL" id="PHT89561.1"/>
    </source>
</evidence>
<proteinExistence type="inferred from homology"/>
<comment type="domain">
    <text evidence="1">The PHD-type zinc finger mediates the binding to H3K4me3.</text>
</comment>
<dbReference type="GO" id="GO:0003712">
    <property type="term" value="F:transcription coregulator activity"/>
    <property type="evidence" value="ECO:0000318"/>
    <property type="project" value="GO_Central"/>
</dbReference>
<dbReference type="EMBL" id="AYRZ02000002">
    <property type="protein sequence ID" value="PHT89561.1"/>
    <property type="molecule type" value="Genomic_DNA"/>
</dbReference>
<dbReference type="GO" id="GO:0008270">
    <property type="term" value="F:zinc ion binding"/>
    <property type="evidence" value="ECO:0007669"/>
    <property type="project" value="UniProtKB-KW"/>
</dbReference>
<keyword evidence="1" id="KW-0479">Metal-binding</keyword>
<reference evidence="3 4" key="1">
    <citation type="journal article" date="2014" name="Nat. Genet.">
        <title>Genome sequence of the hot pepper provides insights into the evolution of pungency in Capsicum species.</title>
        <authorList>
            <person name="Kim S."/>
            <person name="Park M."/>
            <person name="Yeom S.I."/>
            <person name="Kim Y.M."/>
            <person name="Lee J.M."/>
            <person name="Lee H.A."/>
            <person name="Seo E."/>
            <person name="Choi J."/>
            <person name="Cheong K."/>
            <person name="Kim K.T."/>
            <person name="Jung K."/>
            <person name="Lee G.W."/>
            <person name="Oh S.K."/>
            <person name="Bae C."/>
            <person name="Kim S.B."/>
            <person name="Lee H.Y."/>
            <person name="Kim S.Y."/>
            <person name="Kim M.S."/>
            <person name="Kang B.C."/>
            <person name="Jo Y.D."/>
            <person name="Yang H.B."/>
            <person name="Jeong H.J."/>
            <person name="Kang W.H."/>
            <person name="Kwon J.K."/>
            <person name="Shin C."/>
            <person name="Lim J.Y."/>
            <person name="Park J.H."/>
            <person name="Huh J.H."/>
            <person name="Kim J.S."/>
            <person name="Kim B.D."/>
            <person name="Cohen O."/>
            <person name="Paran I."/>
            <person name="Suh M.C."/>
            <person name="Lee S.B."/>
            <person name="Kim Y.K."/>
            <person name="Shin Y."/>
            <person name="Noh S.J."/>
            <person name="Park J."/>
            <person name="Seo Y.S."/>
            <person name="Kwon S.Y."/>
            <person name="Kim H.A."/>
            <person name="Park J.M."/>
            <person name="Kim H.J."/>
            <person name="Choi S.B."/>
            <person name="Bosland P.W."/>
            <person name="Reeves G."/>
            <person name="Jo S.H."/>
            <person name="Lee B.W."/>
            <person name="Cho H.T."/>
            <person name="Choi H.S."/>
            <person name="Lee M.S."/>
            <person name="Yu Y."/>
            <person name="Do Choi Y."/>
            <person name="Park B.S."/>
            <person name="van Deynze A."/>
            <person name="Ashrafi H."/>
            <person name="Hill T."/>
            <person name="Kim W.T."/>
            <person name="Pai H.S."/>
            <person name="Ahn H.K."/>
            <person name="Yeam I."/>
            <person name="Giovannoni J.J."/>
            <person name="Rose J.K."/>
            <person name="Sorensen I."/>
            <person name="Lee S.J."/>
            <person name="Kim R.W."/>
            <person name="Choi I.Y."/>
            <person name="Choi B.S."/>
            <person name="Lim J.S."/>
            <person name="Lee Y.H."/>
            <person name="Choi D."/>
        </authorList>
    </citation>
    <scope>NUCLEOTIDE SEQUENCE [LARGE SCALE GENOMIC DNA]</scope>
    <source>
        <strain evidence="4">cv. CM334</strain>
    </source>
</reference>
<organism evidence="3 4">
    <name type="scientific">Capsicum annuum</name>
    <name type="common">Capsicum pepper</name>
    <dbReference type="NCBI Taxonomy" id="4072"/>
    <lineage>
        <taxon>Eukaryota</taxon>
        <taxon>Viridiplantae</taxon>
        <taxon>Streptophyta</taxon>
        <taxon>Embryophyta</taxon>
        <taxon>Tracheophyta</taxon>
        <taxon>Spermatophyta</taxon>
        <taxon>Magnoliopsida</taxon>
        <taxon>eudicotyledons</taxon>
        <taxon>Gunneridae</taxon>
        <taxon>Pentapetalae</taxon>
        <taxon>asterids</taxon>
        <taxon>lamiids</taxon>
        <taxon>Solanales</taxon>
        <taxon>Solanaceae</taxon>
        <taxon>Solanoideae</taxon>
        <taxon>Capsiceae</taxon>
        <taxon>Capsicum</taxon>
    </lineage>
</organism>
<dbReference type="STRING" id="4072.A0A2G3A5T1"/>
<dbReference type="Proteomes" id="UP000222542">
    <property type="component" value="Unassembled WGS sequence"/>
</dbReference>
<keyword evidence="1" id="KW-0804">Transcription</keyword>
<protein>
    <recommendedName>
        <fullName evidence="1">PHD finger protein ALFIN-LIKE</fullName>
    </recommendedName>
</protein>
<keyword evidence="1" id="KW-0805">Transcription regulation</keyword>
<name>A0A2G3A5T1_CAPAN</name>
<gene>
    <name evidence="3" type="ORF">T459_04674</name>
</gene>
<dbReference type="GO" id="GO:0005634">
    <property type="term" value="C:nucleus"/>
    <property type="evidence" value="ECO:0000318"/>
    <property type="project" value="GO_Central"/>
</dbReference>
<dbReference type="GO" id="GO:0006325">
    <property type="term" value="P:chromatin organization"/>
    <property type="evidence" value="ECO:0007669"/>
    <property type="project" value="UniProtKB-UniRule"/>
</dbReference>
<comment type="subcellular location">
    <subcellularLocation>
        <location evidence="1">Nucleus</location>
    </subcellularLocation>
</comment>
<evidence type="ECO:0000313" key="4">
    <source>
        <dbReference type="Proteomes" id="UP000222542"/>
    </source>
</evidence>
<keyword evidence="1" id="KW-0156">Chromatin regulator</keyword>
<feature type="non-terminal residue" evidence="3">
    <location>
        <position position="1"/>
    </location>
</feature>
<feature type="domain" description="Alfin N-terminal" evidence="2">
    <location>
        <begin position="7"/>
        <end position="85"/>
    </location>
</feature>
<reference evidence="3 4" key="2">
    <citation type="journal article" date="2017" name="Genome Biol.">
        <title>New reference genome sequences of hot pepper reveal the massive evolution of plant disease-resistance genes by retroduplication.</title>
        <authorList>
            <person name="Kim S."/>
            <person name="Park J."/>
            <person name="Yeom S.I."/>
            <person name="Kim Y.M."/>
            <person name="Seo E."/>
            <person name="Kim K.T."/>
            <person name="Kim M.S."/>
            <person name="Lee J.M."/>
            <person name="Cheong K."/>
            <person name="Shin H.S."/>
            <person name="Kim S.B."/>
            <person name="Han K."/>
            <person name="Lee J."/>
            <person name="Park M."/>
            <person name="Lee H.A."/>
            <person name="Lee H.Y."/>
            <person name="Lee Y."/>
            <person name="Oh S."/>
            <person name="Lee J.H."/>
            <person name="Choi E."/>
            <person name="Choi E."/>
            <person name="Lee S.E."/>
            <person name="Jeon J."/>
            <person name="Kim H."/>
            <person name="Choi G."/>
            <person name="Song H."/>
            <person name="Lee J."/>
            <person name="Lee S.C."/>
            <person name="Kwon J.K."/>
            <person name="Lee H.Y."/>
            <person name="Koo N."/>
            <person name="Hong Y."/>
            <person name="Kim R.W."/>
            <person name="Kang W.H."/>
            <person name="Huh J.H."/>
            <person name="Kang B.C."/>
            <person name="Yang T.J."/>
            <person name="Lee Y.H."/>
            <person name="Bennetzen J.L."/>
            <person name="Choi D."/>
        </authorList>
    </citation>
    <scope>NUCLEOTIDE SEQUENCE [LARGE SCALE GENOMIC DNA]</scope>
    <source>
        <strain evidence="4">cv. CM334</strain>
    </source>
</reference>
<keyword evidence="1" id="KW-0539">Nucleus</keyword>
<keyword evidence="1" id="KW-0862">Zinc</keyword>
<comment type="similarity">
    <text evidence="1">Belongs to the Alfin family.</text>
</comment>
<comment type="subunit">
    <text evidence="1">Interacts with H3K4me3 and to a lesser extent with H3K4me2.</text>
</comment>
<keyword evidence="4" id="KW-1185">Reference proteome</keyword>
<dbReference type="Gramene" id="PHT89561">
    <property type="protein sequence ID" value="PHT89561"/>
    <property type="gene ID" value="T459_04674"/>
</dbReference>
<dbReference type="GO" id="GO:0006355">
    <property type="term" value="P:regulation of DNA-templated transcription"/>
    <property type="evidence" value="ECO:0007669"/>
    <property type="project" value="UniProtKB-UniRule"/>
</dbReference>
<dbReference type="PANTHER" id="PTHR12321">
    <property type="entry name" value="CPG BINDING PROTEIN"/>
    <property type="match status" value="1"/>
</dbReference>
<dbReference type="Pfam" id="PF12165">
    <property type="entry name" value="Alfin"/>
    <property type="match status" value="1"/>
</dbReference>
<dbReference type="InterPro" id="IPR021998">
    <property type="entry name" value="Alfin_N"/>
</dbReference>